<organism evidence="1 2">
    <name type="scientific">Botryosphaeria dothidea</name>
    <dbReference type="NCBI Taxonomy" id="55169"/>
    <lineage>
        <taxon>Eukaryota</taxon>
        <taxon>Fungi</taxon>
        <taxon>Dikarya</taxon>
        <taxon>Ascomycota</taxon>
        <taxon>Pezizomycotina</taxon>
        <taxon>Dothideomycetes</taxon>
        <taxon>Dothideomycetes incertae sedis</taxon>
        <taxon>Botryosphaeriales</taxon>
        <taxon>Botryosphaeriaceae</taxon>
        <taxon>Botryosphaeria</taxon>
    </lineage>
</organism>
<keyword evidence="2" id="KW-1185">Reference proteome</keyword>
<dbReference type="OrthoDB" id="3945418at2759"/>
<protein>
    <submittedName>
        <fullName evidence="1">Uncharacterized protein</fullName>
    </submittedName>
</protein>
<evidence type="ECO:0000313" key="2">
    <source>
        <dbReference type="Proteomes" id="UP000572817"/>
    </source>
</evidence>
<sequence length="215" mass="24871">MSDWKTFVSKEQCVRLAAWTCLGDCHLNICFNSPLHLDVSDVIVDLPCGNALFDAESAAEFERLAPSERTSQRPTCLRDLIHCLRKDSWLNPGSEKYKSVTVLHLLMAISVSCAHSYEARVNPASRRDLNQILGMSDHWKRLWDEVIKAEHGEYKSNNCFMEHADELWWLLRMVIKQFQRGESDDPYVKGTAADSFYHFNDFLNRLTRDEISFSH</sequence>
<evidence type="ECO:0000313" key="1">
    <source>
        <dbReference type="EMBL" id="KAF4303005.1"/>
    </source>
</evidence>
<proteinExistence type="predicted"/>
<name>A0A8H4IKB8_9PEZI</name>
<gene>
    <name evidence="1" type="ORF">GTA08_BOTSDO08830</name>
</gene>
<dbReference type="EMBL" id="WWBZ02000062">
    <property type="protein sequence ID" value="KAF4303005.1"/>
    <property type="molecule type" value="Genomic_DNA"/>
</dbReference>
<dbReference type="AlphaFoldDB" id="A0A8H4IKB8"/>
<accession>A0A8H4IKB8</accession>
<reference evidence="1" key="1">
    <citation type="submission" date="2020-04" db="EMBL/GenBank/DDBJ databases">
        <title>Genome Assembly and Annotation of Botryosphaeria dothidea sdau 11-99, a Latent Pathogen of Apple Fruit Ring Rot in China.</title>
        <authorList>
            <person name="Yu C."/>
            <person name="Diao Y."/>
            <person name="Lu Q."/>
            <person name="Zhao J."/>
            <person name="Cui S."/>
            <person name="Peng C."/>
            <person name="He B."/>
            <person name="Liu H."/>
        </authorList>
    </citation>
    <scope>NUCLEOTIDE SEQUENCE [LARGE SCALE GENOMIC DNA]</scope>
    <source>
        <strain evidence="1">Sdau11-99</strain>
    </source>
</reference>
<dbReference type="Proteomes" id="UP000572817">
    <property type="component" value="Unassembled WGS sequence"/>
</dbReference>
<comment type="caution">
    <text evidence="1">The sequence shown here is derived from an EMBL/GenBank/DDBJ whole genome shotgun (WGS) entry which is preliminary data.</text>
</comment>